<evidence type="ECO:0000313" key="2">
    <source>
        <dbReference type="EMBL" id="MBA1375004.1"/>
    </source>
</evidence>
<keyword evidence="3" id="KW-1185">Reference proteome</keyword>
<feature type="transmembrane region" description="Helical" evidence="1">
    <location>
        <begin position="38"/>
        <end position="58"/>
    </location>
</feature>
<keyword evidence="1" id="KW-0812">Transmembrane</keyword>
<proteinExistence type="predicted"/>
<sequence>MTQDLQTSLHLGLSAEAMLLIDPQLEDSSMPSWSMRSWLLRMMFCLLLLLLLPGAPFISESGFGQFAKAAQCASRCNAPSVTLVPRLTVFL</sequence>
<dbReference type="Proteomes" id="UP000589292">
    <property type="component" value="Unassembled WGS sequence"/>
</dbReference>
<protein>
    <submittedName>
        <fullName evidence="2">Uncharacterized protein</fullName>
    </submittedName>
</protein>
<accession>A0A7V8REI9</accession>
<dbReference type="EMBL" id="VDES01000002">
    <property type="protein sequence ID" value="MBA1375004.1"/>
    <property type="molecule type" value="Genomic_DNA"/>
</dbReference>
<dbReference type="AlphaFoldDB" id="A0A7V8REI9"/>
<organism evidence="2 3">
    <name type="scientific">Sphingomonas ursincola</name>
    <dbReference type="NCBI Taxonomy" id="56361"/>
    <lineage>
        <taxon>Bacteria</taxon>
        <taxon>Pseudomonadati</taxon>
        <taxon>Pseudomonadota</taxon>
        <taxon>Alphaproteobacteria</taxon>
        <taxon>Sphingomonadales</taxon>
        <taxon>Sphingomonadaceae</taxon>
        <taxon>Sphingomonas</taxon>
    </lineage>
</organism>
<keyword evidence="1" id="KW-1133">Transmembrane helix</keyword>
<name>A0A7V8REI9_9SPHN</name>
<keyword evidence="1" id="KW-0472">Membrane</keyword>
<evidence type="ECO:0000256" key="1">
    <source>
        <dbReference type="SAM" id="Phobius"/>
    </source>
</evidence>
<dbReference type="RefSeq" id="WP_137775284.1">
    <property type="nucleotide sequence ID" value="NZ_BAAAGB010000001.1"/>
</dbReference>
<evidence type="ECO:0000313" key="3">
    <source>
        <dbReference type="Proteomes" id="UP000589292"/>
    </source>
</evidence>
<reference evidence="2 3" key="1">
    <citation type="journal article" date="1994" name="Int. J. Syst. Bacteriol.">
        <title>Phylogenetic positions of novel aerobic, bacteriochlorophyll a-containing bacteria and description of Roseococcus thiosulfatophilus gen. nov., sp. nov., Erythromicrobium ramosum gen. nov., sp. nov., and Erythrobacter litoralis sp. nov.</title>
        <authorList>
            <person name="Yurkov V."/>
            <person name="Stackebrandt E."/>
            <person name="Holmes A."/>
            <person name="Fuerst J.A."/>
            <person name="Hugenholtz P."/>
            <person name="Golecki J."/>
            <person name="Gad'on N."/>
            <person name="Gorlenko V.M."/>
            <person name="Kompantseva E.I."/>
            <person name="Drews G."/>
        </authorList>
    </citation>
    <scope>NUCLEOTIDE SEQUENCE [LARGE SCALE GENOMIC DNA]</scope>
    <source>
        <strain evidence="2 3">KR-99</strain>
    </source>
</reference>
<gene>
    <name evidence="2" type="ORF">FG486_11705</name>
</gene>
<comment type="caution">
    <text evidence="2">The sequence shown here is derived from an EMBL/GenBank/DDBJ whole genome shotgun (WGS) entry which is preliminary data.</text>
</comment>